<gene>
    <name evidence="12" type="primary">Pcsk4</name>
    <name evidence="12" type="ORF">CHOACU_R02811</name>
</gene>
<dbReference type="InterPro" id="IPR034182">
    <property type="entry name" value="Kexin/furin"/>
</dbReference>
<evidence type="ECO:0000256" key="3">
    <source>
        <dbReference type="ARBA" id="ARBA00022729"/>
    </source>
</evidence>
<dbReference type="OrthoDB" id="300641at2759"/>
<feature type="non-terminal residue" evidence="12">
    <location>
        <position position="1"/>
    </location>
</feature>
<dbReference type="AlphaFoldDB" id="A0A7L0UP23"/>
<keyword evidence="6" id="KW-0865">Zymogen</keyword>
<dbReference type="GO" id="GO:0005802">
    <property type="term" value="C:trans-Golgi network"/>
    <property type="evidence" value="ECO:0007669"/>
    <property type="project" value="TreeGrafter"/>
</dbReference>
<dbReference type="Proteomes" id="UP000568556">
    <property type="component" value="Unassembled WGS sequence"/>
</dbReference>
<dbReference type="GO" id="GO:0004252">
    <property type="term" value="F:serine-type endopeptidase activity"/>
    <property type="evidence" value="ECO:0007669"/>
    <property type="project" value="UniProtKB-UniRule"/>
</dbReference>
<evidence type="ECO:0000256" key="8">
    <source>
        <dbReference type="PIRSR" id="PIRSR615500-1"/>
    </source>
</evidence>
<dbReference type="PANTHER" id="PTHR42884:SF16">
    <property type="entry name" value="PROPROTEIN CONVERTASE SUBTILISIN_KEXIN TYPE 4"/>
    <property type="match status" value="1"/>
</dbReference>
<evidence type="ECO:0000256" key="9">
    <source>
        <dbReference type="PROSITE-ProRule" id="PRU01240"/>
    </source>
</evidence>
<dbReference type="FunFam" id="2.60.120.260:FF:000034">
    <property type="entry name" value="furin isoform X2"/>
    <property type="match status" value="1"/>
</dbReference>
<name>A0A7L0UP23_CHOAC</name>
<dbReference type="InterPro" id="IPR023828">
    <property type="entry name" value="Peptidase_S8_Ser-AS"/>
</dbReference>
<dbReference type="Gene3D" id="2.60.120.260">
    <property type="entry name" value="Galactose-binding domain-like"/>
    <property type="match status" value="1"/>
</dbReference>
<dbReference type="Pfam" id="PF16470">
    <property type="entry name" value="S8_pro-domain"/>
    <property type="match status" value="1"/>
</dbReference>
<dbReference type="GO" id="GO:0000139">
    <property type="term" value="C:Golgi membrane"/>
    <property type="evidence" value="ECO:0007669"/>
    <property type="project" value="TreeGrafter"/>
</dbReference>
<dbReference type="PRINTS" id="PR00723">
    <property type="entry name" value="SUBTILISIN"/>
</dbReference>
<evidence type="ECO:0000256" key="4">
    <source>
        <dbReference type="ARBA" id="ARBA00022801"/>
    </source>
</evidence>
<dbReference type="PROSITE" id="PS00137">
    <property type="entry name" value="SUBTILASE_HIS"/>
    <property type="match status" value="1"/>
</dbReference>
<dbReference type="SUPFAM" id="SSF49785">
    <property type="entry name" value="Galactose-binding domain-like"/>
    <property type="match status" value="1"/>
</dbReference>
<dbReference type="Pfam" id="PF00082">
    <property type="entry name" value="Peptidase_S8"/>
    <property type="match status" value="1"/>
</dbReference>
<protein>
    <submittedName>
        <fullName evidence="12">PCSK4 convertase</fullName>
    </submittedName>
</protein>
<evidence type="ECO:0000313" key="12">
    <source>
        <dbReference type="EMBL" id="NXL68068.1"/>
    </source>
</evidence>
<organism evidence="12 13">
    <name type="scientific">Chordeiles acutipennis</name>
    <name type="common">Lesser nighthawk</name>
    <name type="synonym">Caprimulgus acutipennis</name>
    <dbReference type="NCBI Taxonomy" id="118183"/>
    <lineage>
        <taxon>Eukaryota</taxon>
        <taxon>Metazoa</taxon>
        <taxon>Chordata</taxon>
        <taxon>Craniata</taxon>
        <taxon>Vertebrata</taxon>
        <taxon>Euteleostomi</taxon>
        <taxon>Archelosauria</taxon>
        <taxon>Archosauria</taxon>
        <taxon>Dinosauria</taxon>
        <taxon>Saurischia</taxon>
        <taxon>Theropoda</taxon>
        <taxon>Coelurosauria</taxon>
        <taxon>Aves</taxon>
        <taxon>Neognathae</taxon>
        <taxon>Neoaves</taxon>
        <taxon>Strisores</taxon>
        <taxon>Caprimulgiformes</taxon>
        <taxon>Caprimulgidae</taxon>
        <taxon>Chordeilinae</taxon>
        <taxon>Chordeiles</taxon>
    </lineage>
</organism>
<evidence type="ECO:0000256" key="5">
    <source>
        <dbReference type="ARBA" id="ARBA00022825"/>
    </source>
</evidence>
<dbReference type="InterPro" id="IPR038466">
    <property type="entry name" value="S8_pro-domain_sf"/>
</dbReference>
<evidence type="ECO:0000256" key="7">
    <source>
        <dbReference type="ARBA" id="ARBA00023180"/>
    </source>
</evidence>
<dbReference type="SUPFAM" id="SSF54897">
    <property type="entry name" value="Protease propeptides/inhibitors"/>
    <property type="match status" value="1"/>
</dbReference>
<dbReference type="Pfam" id="PF01483">
    <property type="entry name" value="P_proprotein"/>
    <property type="match status" value="1"/>
</dbReference>
<dbReference type="InterPro" id="IPR009030">
    <property type="entry name" value="Growth_fac_rcpt_cys_sf"/>
</dbReference>
<keyword evidence="4 9" id="KW-0378">Hydrolase</keyword>
<dbReference type="Gene3D" id="3.30.70.850">
    <property type="entry name" value="Peptidase S8, pro-domain"/>
    <property type="match status" value="1"/>
</dbReference>
<dbReference type="FunFam" id="3.40.50.200:FF:000001">
    <property type="entry name" value="Furin 2, isoform B"/>
    <property type="match status" value="1"/>
</dbReference>
<feature type="non-terminal residue" evidence="12">
    <location>
        <position position="653"/>
    </location>
</feature>
<feature type="active site" description="Charge relay system" evidence="8 9">
    <location>
        <position position="312"/>
    </location>
</feature>
<comment type="caution">
    <text evidence="12">The sequence shown here is derived from an EMBL/GenBank/DDBJ whole genome shotgun (WGS) entry which is preliminary data.</text>
</comment>
<dbReference type="InterPro" id="IPR032815">
    <property type="entry name" value="S8_pro-domain"/>
</dbReference>
<dbReference type="Gene3D" id="3.40.50.200">
    <property type="entry name" value="Peptidase S8/S53 domain"/>
    <property type="match status" value="1"/>
</dbReference>
<dbReference type="PANTHER" id="PTHR42884">
    <property type="entry name" value="PROPROTEIN CONVERTASE SUBTILISIN/KEXIN-RELATED"/>
    <property type="match status" value="1"/>
</dbReference>
<accession>A0A7L0UP23</accession>
<keyword evidence="3" id="KW-0732">Signal</keyword>
<evidence type="ECO:0000256" key="1">
    <source>
        <dbReference type="ARBA" id="ARBA00022670"/>
    </source>
</evidence>
<proteinExistence type="inferred from homology"/>
<keyword evidence="5 9" id="KW-0720">Serine protease</keyword>
<keyword evidence="2" id="KW-0165">Cleavage on pair of basic residues</keyword>
<evidence type="ECO:0000313" key="13">
    <source>
        <dbReference type="Proteomes" id="UP000568556"/>
    </source>
</evidence>
<keyword evidence="13" id="KW-1185">Reference proteome</keyword>
<dbReference type="PROSITE" id="PS51892">
    <property type="entry name" value="SUBTILASE"/>
    <property type="match status" value="1"/>
</dbReference>
<keyword evidence="7" id="KW-0325">Glycoprotein</keyword>
<dbReference type="Gene3D" id="2.10.220.10">
    <property type="entry name" value="Hormone Receptor, Insulin-like Growth Factor Receptor 1, Chain A, domain 2"/>
    <property type="match status" value="1"/>
</dbReference>
<feature type="active site" description="Charge relay system" evidence="8 9">
    <location>
        <position position="97"/>
    </location>
</feature>
<dbReference type="PROSITE" id="PS51829">
    <property type="entry name" value="P_HOMO_B"/>
    <property type="match status" value="1"/>
</dbReference>
<comment type="similarity">
    <text evidence="9">Belongs to the peptidase S8 family.</text>
</comment>
<dbReference type="SUPFAM" id="SSF57184">
    <property type="entry name" value="Growth factor receptor domain"/>
    <property type="match status" value="1"/>
</dbReference>
<evidence type="ECO:0000256" key="10">
    <source>
        <dbReference type="SAM" id="MobiDB-lite"/>
    </source>
</evidence>
<dbReference type="CDD" id="cd04059">
    <property type="entry name" value="Peptidases_S8_Protein_convertases_Kexins_Furin-like"/>
    <property type="match status" value="1"/>
</dbReference>
<dbReference type="InterPro" id="IPR000209">
    <property type="entry name" value="Peptidase_S8/S53_dom"/>
</dbReference>
<evidence type="ECO:0000256" key="2">
    <source>
        <dbReference type="ARBA" id="ARBA00022685"/>
    </source>
</evidence>
<evidence type="ECO:0000256" key="6">
    <source>
        <dbReference type="ARBA" id="ARBA00023145"/>
    </source>
</evidence>
<dbReference type="SUPFAM" id="SSF52743">
    <property type="entry name" value="Subtilisin-like"/>
    <property type="match status" value="1"/>
</dbReference>
<dbReference type="GO" id="GO:0016486">
    <property type="term" value="P:peptide hormone processing"/>
    <property type="evidence" value="ECO:0007669"/>
    <property type="project" value="TreeGrafter"/>
</dbReference>
<dbReference type="EMBL" id="VXAQ01002916">
    <property type="protein sequence ID" value="NXL68068.1"/>
    <property type="molecule type" value="Genomic_DNA"/>
</dbReference>
<feature type="region of interest" description="Disordered" evidence="10">
    <location>
        <begin position="115"/>
        <end position="138"/>
    </location>
</feature>
<dbReference type="InterPro" id="IPR015500">
    <property type="entry name" value="Peptidase_S8_subtilisin-rel"/>
</dbReference>
<reference evidence="12 13" key="1">
    <citation type="submission" date="2019-09" db="EMBL/GenBank/DDBJ databases">
        <title>Bird 10,000 Genomes (B10K) Project - Family phase.</title>
        <authorList>
            <person name="Zhang G."/>
        </authorList>
    </citation>
    <scope>NUCLEOTIDE SEQUENCE [LARGE SCALE GENOMIC DNA]</scope>
    <source>
        <strain evidence="12">B10K-DU-008-62</strain>
        <tissue evidence="12">Mixed tissue sample</tissue>
    </source>
</reference>
<dbReference type="CDD" id="cd00064">
    <property type="entry name" value="FU"/>
    <property type="match status" value="1"/>
</dbReference>
<dbReference type="InterPro" id="IPR006212">
    <property type="entry name" value="Furin_repeat"/>
</dbReference>
<dbReference type="InterPro" id="IPR008979">
    <property type="entry name" value="Galactose-bd-like_sf"/>
</dbReference>
<sequence>QVMEGEVYYHFKHRGTRQKALSRHWGWNMRLRKEPKVLWFEQQTLKRRAKRSVSVVPTDPWFHKQWYMNNDINPDLNILTAWSKGYTGLGVVLTILDDGIEKDHPDLSANYDPLASYDFNSNDPDPQPRYSTGDENRHGTRCAGEVAAAANNRICGAGVAYNAKVGGVRMLDGPITDVVEAQSLSLRSQHIHIYSASWGPEDDGRTVDGPGVLATEALHRGVTKGRGGLGSIFIWASGNGGINYDNCNCDGYTNSIYTVSVGSVLASGRRPWYGEGCSAILTTTYSSRTTSEVQIVTTDLHHGCTDKHTGTSASAPLAAGMVALALEANPALTWRDLQHLIVRSSKPAHLQAEDWAANGVGRKVSHHYGYGLLDSGLLVEMAKAWRGTQPQQRCSVKVLHSPRNIGSKLTVSTDVSVCSGMTERIRSLEHVQVQLSLSYSRRGDLVMALTSPMGTRSTLVTVRPYDTSQSGYKDWTFMSTHFWDENPNGTWTLQLENKGDAYNTVLSLLPSGLLTSFLLHLHGTDEDMTSRRFTAPSMDQCVRRDVQGACEGESLGRRGQCSWPWVAPQPGSCHHPSAECRSPLYAYQRSCLSYCPPHSYSQTRRAAATANTARVCASCHPSCYTCQGASANNCTACPPAGTLDEFTHSCSPP</sequence>
<evidence type="ECO:0000259" key="11">
    <source>
        <dbReference type="PROSITE" id="PS51829"/>
    </source>
</evidence>
<feature type="domain" description="P/Homo B" evidence="11">
    <location>
        <begin position="388"/>
        <end position="527"/>
    </location>
</feature>
<dbReference type="InterPro" id="IPR036852">
    <property type="entry name" value="Peptidase_S8/S53_dom_sf"/>
</dbReference>
<dbReference type="PROSITE" id="PS00138">
    <property type="entry name" value="SUBTILASE_SER"/>
    <property type="match status" value="1"/>
</dbReference>
<keyword evidence="1 9" id="KW-0645">Protease</keyword>
<dbReference type="InterPro" id="IPR002884">
    <property type="entry name" value="P_dom"/>
</dbReference>
<dbReference type="InterPro" id="IPR022398">
    <property type="entry name" value="Peptidase_S8_His-AS"/>
</dbReference>
<feature type="active site" description="Charge relay system" evidence="8 9">
    <location>
        <position position="138"/>
    </location>
</feature>